<dbReference type="Proteomes" id="UP000733379">
    <property type="component" value="Unassembled WGS sequence"/>
</dbReference>
<keyword evidence="2" id="KW-1185">Reference proteome</keyword>
<name>A0ABS6BAM6_9NOCA</name>
<protein>
    <submittedName>
        <fullName evidence="1">Gluconate 2-dehydrogenase subunit 3 family protein</fullName>
    </submittedName>
</protein>
<comment type="caution">
    <text evidence="1">The sequence shown here is derived from an EMBL/GenBank/DDBJ whole genome shotgun (WGS) entry which is preliminary data.</text>
</comment>
<sequence>MLDSDQRRTFALLADTLIPASGSMPSASAAGVPDALLDQVLGYRPDIAEAFADAVASCTGKDPEAALDELAAHRPDQFEALTVLAAGAYFLSPAVKAAMPYAAAPRPAREDMDSYVDLLAGVVERGFVIR</sequence>
<reference evidence="1 2" key="1">
    <citation type="submission" date="2021-06" db="EMBL/GenBank/DDBJ databases">
        <title>Actinomycetes sequencing.</title>
        <authorList>
            <person name="Shan Q."/>
        </authorList>
    </citation>
    <scope>NUCLEOTIDE SEQUENCE [LARGE SCALE GENOMIC DNA]</scope>
    <source>
        <strain evidence="1 2">NEAU-G5</strain>
    </source>
</reference>
<gene>
    <name evidence="1" type="ORF">KO481_37445</name>
</gene>
<accession>A0ABS6BAM6</accession>
<organism evidence="1 2">
    <name type="scientific">Nocardia albiluteola</name>
    <dbReference type="NCBI Taxonomy" id="2842303"/>
    <lineage>
        <taxon>Bacteria</taxon>
        <taxon>Bacillati</taxon>
        <taxon>Actinomycetota</taxon>
        <taxon>Actinomycetes</taxon>
        <taxon>Mycobacteriales</taxon>
        <taxon>Nocardiaceae</taxon>
        <taxon>Nocardia</taxon>
    </lineage>
</organism>
<evidence type="ECO:0000313" key="2">
    <source>
        <dbReference type="Proteomes" id="UP000733379"/>
    </source>
</evidence>
<proteinExistence type="predicted"/>
<evidence type="ECO:0000313" key="1">
    <source>
        <dbReference type="EMBL" id="MBU3067193.1"/>
    </source>
</evidence>
<dbReference type="EMBL" id="JAHKNI010000019">
    <property type="protein sequence ID" value="MBU3067193.1"/>
    <property type="molecule type" value="Genomic_DNA"/>
</dbReference>